<comment type="caution">
    <text evidence="2">The sequence shown here is derived from an EMBL/GenBank/DDBJ whole genome shotgun (WGS) entry which is preliminary data.</text>
</comment>
<dbReference type="InterPro" id="IPR029010">
    <property type="entry name" value="ThuA-like"/>
</dbReference>
<gene>
    <name evidence="2" type="ORF">S12H4_02266</name>
</gene>
<dbReference type="SUPFAM" id="SSF52317">
    <property type="entry name" value="Class I glutamine amidotransferase-like"/>
    <property type="match status" value="1"/>
</dbReference>
<reference evidence="2" key="1">
    <citation type="journal article" date="2014" name="Front. Microbiol.">
        <title>High frequency of phylogenetically diverse reductive dehalogenase-homologous genes in deep subseafloor sedimentary metagenomes.</title>
        <authorList>
            <person name="Kawai M."/>
            <person name="Futagami T."/>
            <person name="Toyoda A."/>
            <person name="Takaki Y."/>
            <person name="Nishi S."/>
            <person name="Hori S."/>
            <person name="Arai W."/>
            <person name="Tsubouchi T."/>
            <person name="Morono Y."/>
            <person name="Uchiyama I."/>
            <person name="Ito T."/>
            <person name="Fujiyama A."/>
            <person name="Inagaki F."/>
            <person name="Takami H."/>
        </authorList>
    </citation>
    <scope>NUCLEOTIDE SEQUENCE</scope>
    <source>
        <strain evidence="2">Expedition CK06-06</strain>
    </source>
</reference>
<name>X1QC92_9ZZZZ</name>
<dbReference type="InterPro" id="IPR029062">
    <property type="entry name" value="Class_I_gatase-like"/>
</dbReference>
<evidence type="ECO:0000259" key="1">
    <source>
        <dbReference type="Pfam" id="PF06283"/>
    </source>
</evidence>
<organism evidence="2">
    <name type="scientific">marine sediment metagenome</name>
    <dbReference type="NCBI Taxonomy" id="412755"/>
    <lineage>
        <taxon>unclassified sequences</taxon>
        <taxon>metagenomes</taxon>
        <taxon>ecological metagenomes</taxon>
    </lineage>
</organism>
<accession>X1QC92</accession>
<dbReference type="Pfam" id="PF06283">
    <property type="entry name" value="ThuA"/>
    <property type="match status" value="1"/>
</dbReference>
<dbReference type="EMBL" id="BARW01000538">
    <property type="protein sequence ID" value="GAI65853.1"/>
    <property type="molecule type" value="Genomic_DNA"/>
</dbReference>
<sequence length="265" mass="30678">MEELKLTIYNEFVHEQKNDFVKKLYPKGMHEAIAEYMRKEPGLHIKTATLEMPDHGLTEEVLDSTDVLMWWGHIAHDKVRDEIVDRVHARVLDGMGLVVMHSGHFSKVFKRLMGTSCGLCWREAAERERLWVVNPNHPITQGLGPYIELPNTEMYGEHFDVPDPDELLFISWFEGGEVFRSGAVWHRGKGRIFYFRPGHETFPIFHNTEVLRVLANGVRWTKFSGNTETKGIGSCVQIKESLEALSEKDYEQGAIEHPEEFTRER</sequence>
<dbReference type="AlphaFoldDB" id="X1QC92"/>
<dbReference type="InterPro" id="IPR009381">
    <property type="entry name" value="Trehalose_catabolism_ThuA_prok"/>
</dbReference>
<dbReference type="Gene3D" id="3.40.50.880">
    <property type="match status" value="1"/>
</dbReference>
<proteinExistence type="predicted"/>
<protein>
    <recommendedName>
        <fullName evidence="1">ThuA-like domain-containing protein</fullName>
    </recommendedName>
</protein>
<dbReference type="PIRSF" id="PIRSF030013">
    <property type="entry name" value="ThuA"/>
    <property type="match status" value="1"/>
</dbReference>
<feature type="domain" description="ThuA-like" evidence="1">
    <location>
        <begin position="6"/>
        <end position="221"/>
    </location>
</feature>
<evidence type="ECO:0000313" key="2">
    <source>
        <dbReference type="EMBL" id="GAI65853.1"/>
    </source>
</evidence>